<dbReference type="OrthoDB" id="9813917at2"/>
<sequence>MKQIIIVMGVCGSGKTAIGKALSERLGLPFFDGDDFHPQENLDKMTNSVPLNDNDRQPWLLKLSKNLKEWQNSTGAILACSALKESYRQVLNTDLRNVFWIVLQGDFDVIIKRMLSRSNHYMKSEMLQSQFDVLEIPNYGFHVSIEKSIEEISNSIIEEIQIHE</sequence>
<dbReference type="Proteomes" id="UP000323930">
    <property type="component" value="Unassembled WGS sequence"/>
</dbReference>
<keyword evidence="7 10" id="KW-0067">ATP-binding</keyword>
<dbReference type="RefSeq" id="WP_148543269.1">
    <property type="nucleotide sequence ID" value="NZ_VSDQ01000679.1"/>
</dbReference>
<keyword evidence="12" id="KW-1185">Reference proteome</keyword>
<dbReference type="PANTHER" id="PTHR43442">
    <property type="entry name" value="GLUCONOKINASE-RELATED"/>
    <property type="match status" value="1"/>
</dbReference>
<reference evidence="11 12" key="1">
    <citation type="submission" date="2019-08" db="EMBL/GenBank/DDBJ databases">
        <title>Seonamhaeicola sediminis sp. nov., isolated from marine sediment.</title>
        <authorList>
            <person name="Cao W.R."/>
        </authorList>
    </citation>
    <scope>NUCLEOTIDE SEQUENCE [LARGE SCALE GENOMIC DNA]</scope>
    <source>
        <strain evidence="11 12">B011</strain>
    </source>
</reference>
<accession>A0A5D0HSV3</accession>
<evidence type="ECO:0000256" key="1">
    <source>
        <dbReference type="ARBA" id="ARBA00004761"/>
    </source>
</evidence>
<evidence type="ECO:0000256" key="2">
    <source>
        <dbReference type="ARBA" id="ARBA00008420"/>
    </source>
</evidence>
<gene>
    <name evidence="11" type="ORF">FUA24_13760</name>
</gene>
<dbReference type="GO" id="GO:0005524">
    <property type="term" value="F:ATP binding"/>
    <property type="evidence" value="ECO:0007669"/>
    <property type="project" value="UniProtKB-KW"/>
</dbReference>
<comment type="similarity">
    <text evidence="2 10">Belongs to the gluconokinase GntK/GntV family.</text>
</comment>
<dbReference type="Gene3D" id="3.40.50.300">
    <property type="entry name" value="P-loop containing nucleotide triphosphate hydrolases"/>
    <property type="match status" value="1"/>
</dbReference>
<dbReference type="InterPro" id="IPR031322">
    <property type="entry name" value="Shikimate/glucono_kinase"/>
</dbReference>
<keyword evidence="6 10" id="KW-0418">Kinase</keyword>
<comment type="pathway">
    <text evidence="1">Carbohydrate acid metabolism.</text>
</comment>
<evidence type="ECO:0000313" key="12">
    <source>
        <dbReference type="Proteomes" id="UP000323930"/>
    </source>
</evidence>
<comment type="caution">
    <text evidence="11">The sequence shown here is derived from an EMBL/GenBank/DDBJ whole genome shotgun (WGS) entry which is preliminary data.</text>
</comment>
<evidence type="ECO:0000256" key="8">
    <source>
        <dbReference type="ARBA" id="ARBA00023064"/>
    </source>
</evidence>
<dbReference type="InterPro" id="IPR006001">
    <property type="entry name" value="Therm_gnt_kin"/>
</dbReference>
<evidence type="ECO:0000256" key="5">
    <source>
        <dbReference type="ARBA" id="ARBA00022741"/>
    </source>
</evidence>
<dbReference type="NCBIfam" id="TIGR01313">
    <property type="entry name" value="therm_gnt_kin"/>
    <property type="match status" value="1"/>
</dbReference>
<dbReference type="Pfam" id="PF01202">
    <property type="entry name" value="SKI"/>
    <property type="match status" value="1"/>
</dbReference>
<evidence type="ECO:0000256" key="9">
    <source>
        <dbReference type="ARBA" id="ARBA00048090"/>
    </source>
</evidence>
<dbReference type="SUPFAM" id="SSF52540">
    <property type="entry name" value="P-loop containing nucleoside triphosphate hydrolases"/>
    <property type="match status" value="1"/>
</dbReference>
<name>A0A5D0HSV3_9FLAO</name>
<organism evidence="11 12">
    <name type="scientific">Seonamhaeicola marinus</name>
    <dbReference type="NCBI Taxonomy" id="1912246"/>
    <lineage>
        <taxon>Bacteria</taxon>
        <taxon>Pseudomonadati</taxon>
        <taxon>Bacteroidota</taxon>
        <taxon>Flavobacteriia</taxon>
        <taxon>Flavobacteriales</taxon>
        <taxon>Flavobacteriaceae</taxon>
    </lineage>
</organism>
<keyword evidence="4 10" id="KW-0808">Transferase</keyword>
<dbReference type="CDD" id="cd02021">
    <property type="entry name" value="GntK"/>
    <property type="match status" value="1"/>
</dbReference>
<dbReference type="GO" id="GO:0019521">
    <property type="term" value="P:D-gluconate metabolic process"/>
    <property type="evidence" value="ECO:0007669"/>
    <property type="project" value="UniProtKB-KW"/>
</dbReference>
<evidence type="ECO:0000256" key="7">
    <source>
        <dbReference type="ARBA" id="ARBA00022840"/>
    </source>
</evidence>
<evidence type="ECO:0000256" key="3">
    <source>
        <dbReference type="ARBA" id="ARBA00012054"/>
    </source>
</evidence>
<dbReference type="FunFam" id="3.40.50.300:FF:000522">
    <property type="entry name" value="Gluconokinase"/>
    <property type="match status" value="1"/>
</dbReference>
<evidence type="ECO:0000256" key="6">
    <source>
        <dbReference type="ARBA" id="ARBA00022777"/>
    </source>
</evidence>
<dbReference type="GO" id="GO:0005737">
    <property type="term" value="C:cytoplasm"/>
    <property type="evidence" value="ECO:0007669"/>
    <property type="project" value="TreeGrafter"/>
</dbReference>
<evidence type="ECO:0000313" key="11">
    <source>
        <dbReference type="EMBL" id="TYA74386.1"/>
    </source>
</evidence>
<evidence type="ECO:0000256" key="4">
    <source>
        <dbReference type="ARBA" id="ARBA00022679"/>
    </source>
</evidence>
<dbReference type="EMBL" id="VSDQ01000679">
    <property type="protein sequence ID" value="TYA74386.1"/>
    <property type="molecule type" value="Genomic_DNA"/>
</dbReference>
<dbReference type="InterPro" id="IPR027417">
    <property type="entry name" value="P-loop_NTPase"/>
</dbReference>
<dbReference type="PANTHER" id="PTHR43442:SF3">
    <property type="entry name" value="GLUCONOKINASE-RELATED"/>
    <property type="match status" value="1"/>
</dbReference>
<keyword evidence="5 10" id="KW-0547">Nucleotide-binding</keyword>
<keyword evidence="8" id="KW-0311">Gluconate utilization</keyword>
<dbReference type="GO" id="GO:0046316">
    <property type="term" value="F:gluconokinase activity"/>
    <property type="evidence" value="ECO:0007669"/>
    <property type="project" value="UniProtKB-EC"/>
</dbReference>
<dbReference type="AlphaFoldDB" id="A0A5D0HSV3"/>
<dbReference type="EC" id="2.7.1.12" evidence="3 10"/>
<comment type="catalytic activity">
    <reaction evidence="9 10">
        <text>D-gluconate + ATP = 6-phospho-D-gluconate + ADP + H(+)</text>
        <dbReference type="Rhea" id="RHEA:19433"/>
        <dbReference type="ChEBI" id="CHEBI:15378"/>
        <dbReference type="ChEBI" id="CHEBI:18391"/>
        <dbReference type="ChEBI" id="CHEBI:30616"/>
        <dbReference type="ChEBI" id="CHEBI:58759"/>
        <dbReference type="ChEBI" id="CHEBI:456216"/>
        <dbReference type="EC" id="2.7.1.12"/>
    </reaction>
</comment>
<proteinExistence type="inferred from homology"/>
<evidence type="ECO:0000256" key="10">
    <source>
        <dbReference type="RuleBase" id="RU363066"/>
    </source>
</evidence>
<protein>
    <recommendedName>
        <fullName evidence="3 10">Gluconokinase</fullName>
        <ecNumber evidence="3 10">2.7.1.12</ecNumber>
    </recommendedName>
</protein>